<comment type="catalytic activity">
    <reaction evidence="7">
        <text>acetyl phosphate + trimethylamine + [thioredoxin]-disulfide + H2O = glycine betaine + [thioredoxin]-dithiol + phosphate + H(+)</text>
        <dbReference type="Rhea" id="RHEA:11848"/>
        <dbReference type="Rhea" id="RHEA-COMP:10698"/>
        <dbReference type="Rhea" id="RHEA-COMP:10700"/>
        <dbReference type="ChEBI" id="CHEBI:15377"/>
        <dbReference type="ChEBI" id="CHEBI:15378"/>
        <dbReference type="ChEBI" id="CHEBI:17750"/>
        <dbReference type="ChEBI" id="CHEBI:22191"/>
        <dbReference type="ChEBI" id="CHEBI:29950"/>
        <dbReference type="ChEBI" id="CHEBI:43474"/>
        <dbReference type="ChEBI" id="CHEBI:50058"/>
        <dbReference type="ChEBI" id="CHEBI:58389"/>
        <dbReference type="EC" id="1.21.4.4"/>
    </reaction>
</comment>
<evidence type="ECO:0000256" key="3">
    <source>
        <dbReference type="ARBA" id="ARBA00023002"/>
    </source>
</evidence>
<comment type="similarity">
    <text evidence="1">Belongs to the GrdA family.</text>
</comment>
<dbReference type="GO" id="GO:0033794">
    <property type="term" value="F:sarcosine reductase activity"/>
    <property type="evidence" value="ECO:0007669"/>
    <property type="project" value="UniProtKB-EC"/>
</dbReference>
<comment type="subunit">
    <text evidence="5">Monomer. Component of the glycine, sarcosine and betaine reductase complexes, together with components B and C.</text>
</comment>
<dbReference type="EMBL" id="VUMH01000001">
    <property type="protein sequence ID" value="MSS26528.1"/>
    <property type="molecule type" value="Genomic_DNA"/>
</dbReference>
<name>A0A6L5XH66_9BACT</name>
<evidence type="ECO:0000256" key="2">
    <source>
        <dbReference type="ARBA" id="ARBA00022933"/>
    </source>
</evidence>
<evidence type="ECO:0000256" key="1">
    <source>
        <dbReference type="ARBA" id="ARBA00010866"/>
    </source>
</evidence>
<dbReference type="Proteomes" id="UP000477488">
    <property type="component" value="Unassembled WGS sequence"/>
</dbReference>
<dbReference type="GO" id="GO:0030699">
    <property type="term" value="F:glycine reductase activity"/>
    <property type="evidence" value="ECO:0007669"/>
    <property type="project" value="UniProtKB-EC"/>
</dbReference>
<evidence type="ECO:0000256" key="8">
    <source>
        <dbReference type="ARBA" id="ARBA00048720"/>
    </source>
</evidence>
<comment type="function">
    <text evidence="4">In the first step of glycine, betaine and sarcosine reductases, the substrate is bound to component PB via a Schiff base intermediate. Then the PB-activated substrate is nucleophilically attacked by the selenol anion of component PA to transform it to a carboxymethylated selenoether and the respective amine. By action of component PC, acetyl phosphate is formed, leaving component PA in its oxidized state. Finally component PA becomes reduced by the thioredoxin system to start a new catalytic cycle of reductive deamination.</text>
</comment>
<comment type="catalytic activity">
    <reaction evidence="8">
        <text>acetyl phosphate + methylamine + [thioredoxin]-disulfide + H2O = sarcosine + [thioredoxin]-dithiol + phosphate + H(+)</text>
        <dbReference type="Rhea" id="RHEA:12825"/>
        <dbReference type="Rhea" id="RHEA-COMP:10698"/>
        <dbReference type="Rhea" id="RHEA-COMP:10700"/>
        <dbReference type="ChEBI" id="CHEBI:15377"/>
        <dbReference type="ChEBI" id="CHEBI:15378"/>
        <dbReference type="ChEBI" id="CHEBI:22191"/>
        <dbReference type="ChEBI" id="CHEBI:29950"/>
        <dbReference type="ChEBI" id="CHEBI:43474"/>
        <dbReference type="ChEBI" id="CHEBI:50058"/>
        <dbReference type="ChEBI" id="CHEBI:57433"/>
        <dbReference type="ChEBI" id="CHEBI:59338"/>
        <dbReference type="EC" id="1.21.4.3"/>
    </reaction>
</comment>
<evidence type="ECO:0000256" key="4">
    <source>
        <dbReference type="ARBA" id="ARBA00025583"/>
    </source>
</evidence>
<keyword evidence="3" id="KW-0560">Oxidoreductase</keyword>
<evidence type="ECO:0000256" key="6">
    <source>
        <dbReference type="ARBA" id="ARBA00047603"/>
    </source>
</evidence>
<comment type="catalytic activity">
    <reaction evidence="6">
        <text>acetyl phosphate + [thioredoxin]-disulfide + NH4(+) + H2O = [thioredoxin]-dithiol + glycine + phosphate + H(+)</text>
        <dbReference type="Rhea" id="RHEA:12232"/>
        <dbReference type="Rhea" id="RHEA-COMP:10698"/>
        <dbReference type="Rhea" id="RHEA-COMP:10700"/>
        <dbReference type="ChEBI" id="CHEBI:15377"/>
        <dbReference type="ChEBI" id="CHEBI:15378"/>
        <dbReference type="ChEBI" id="CHEBI:22191"/>
        <dbReference type="ChEBI" id="CHEBI:28938"/>
        <dbReference type="ChEBI" id="CHEBI:29950"/>
        <dbReference type="ChEBI" id="CHEBI:43474"/>
        <dbReference type="ChEBI" id="CHEBI:50058"/>
        <dbReference type="ChEBI" id="CHEBI:57305"/>
        <dbReference type="EC" id="1.21.4.2"/>
    </reaction>
</comment>
<dbReference type="Pfam" id="PF04723">
    <property type="entry name" value="GRDA"/>
    <property type="match status" value="1"/>
</dbReference>
<keyword evidence="10" id="KW-1185">Reference proteome</keyword>
<gene>
    <name evidence="9" type="ORF">FYJ44_00370</name>
</gene>
<dbReference type="AlphaFoldDB" id="A0A6L5XH66"/>
<evidence type="ECO:0000256" key="5">
    <source>
        <dbReference type="ARBA" id="ARBA00025846"/>
    </source>
</evidence>
<evidence type="ECO:0000313" key="9">
    <source>
        <dbReference type="EMBL" id="MSS26528.1"/>
    </source>
</evidence>
<comment type="caution">
    <text evidence="9">The sequence shown here is derived from an EMBL/GenBank/DDBJ whole genome shotgun (WGS) entry which is preliminary data.</text>
</comment>
<sequence>MTAGAMDLEDQWKIAKLIERHGREDILVLLGCPDAESSQIQAETVTLGDPSMVGLLTGSNYFLEVYHLVEPEVLQAVPRAVYAQYIGGYAAKLDADSIRKRMREVRALAVTTGEGL</sequence>
<proteinExistence type="inferred from homology"/>
<evidence type="ECO:0000313" key="10">
    <source>
        <dbReference type="Proteomes" id="UP000477488"/>
    </source>
</evidence>
<dbReference type="GO" id="GO:0033795">
    <property type="term" value="F:betaine reductase activity"/>
    <property type="evidence" value="ECO:0007669"/>
    <property type="project" value="UniProtKB-EC"/>
</dbReference>
<evidence type="ECO:0000256" key="7">
    <source>
        <dbReference type="ARBA" id="ARBA00048189"/>
    </source>
</evidence>
<dbReference type="InterPro" id="IPR006812">
    <property type="entry name" value="GRDA"/>
</dbReference>
<organism evidence="9 10">
    <name type="scientific">Desulfovibrio porci</name>
    <dbReference type="NCBI Taxonomy" id="2605782"/>
    <lineage>
        <taxon>Bacteria</taxon>
        <taxon>Pseudomonadati</taxon>
        <taxon>Thermodesulfobacteriota</taxon>
        <taxon>Desulfovibrionia</taxon>
        <taxon>Desulfovibrionales</taxon>
        <taxon>Desulfovibrionaceae</taxon>
        <taxon>Desulfovibrio</taxon>
    </lineage>
</organism>
<protein>
    <submittedName>
        <fullName evidence="9">Uncharacterized protein</fullName>
    </submittedName>
</protein>
<accession>A0A6L5XH66</accession>
<keyword evidence="2" id="KW-0712">Selenocysteine</keyword>
<reference evidence="9 10" key="1">
    <citation type="submission" date="2019-09" db="EMBL/GenBank/DDBJ databases">
        <title>In-depth cultivation of the pig gut microbiome towards novel bacterial diversity and tailored functional studies.</title>
        <authorList>
            <person name="Wylensek D."/>
            <person name="Hitch T.C.A."/>
            <person name="Clavel T."/>
        </authorList>
    </citation>
    <scope>NUCLEOTIDE SEQUENCE [LARGE SCALE GENOMIC DNA]</scope>
    <source>
        <strain evidence="9 10">PG-178-WT-4</strain>
    </source>
</reference>
<dbReference type="GO" id="GO:0030700">
    <property type="term" value="C:glycine reductase complex"/>
    <property type="evidence" value="ECO:0007669"/>
    <property type="project" value="InterPro"/>
</dbReference>